<dbReference type="SUPFAM" id="SSF82199">
    <property type="entry name" value="SET domain"/>
    <property type="match status" value="1"/>
</dbReference>
<proteinExistence type="predicted"/>
<feature type="region of interest" description="Disordered" evidence="3">
    <location>
        <begin position="25"/>
        <end position="55"/>
    </location>
</feature>
<dbReference type="InterPro" id="IPR007728">
    <property type="entry name" value="Pre-SET_dom"/>
</dbReference>
<gene>
    <name evidence="6" type="ORF">GOP47_0008619</name>
</gene>
<dbReference type="GO" id="GO:0005634">
    <property type="term" value="C:nucleus"/>
    <property type="evidence" value="ECO:0007669"/>
    <property type="project" value="InterPro"/>
</dbReference>
<evidence type="ECO:0000313" key="6">
    <source>
        <dbReference type="EMBL" id="KAI5076554.1"/>
    </source>
</evidence>
<evidence type="ECO:0000256" key="2">
    <source>
        <dbReference type="ARBA" id="ARBA00022454"/>
    </source>
</evidence>
<keyword evidence="7" id="KW-1185">Reference proteome</keyword>
<dbReference type="PANTHER" id="PTHR46450">
    <property type="entry name" value="INACTIVE HISTONE-LYSINE N-METHYLTRANSFERASE SUVR1-RELATED"/>
    <property type="match status" value="1"/>
</dbReference>
<dbReference type="PANTHER" id="PTHR46450:SF24">
    <property type="entry name" value="HISTONE-LYSINE N-METHYLTRANSFERASE SUVR4"/>
    <property type="match status" value="1"/>
</dbReference>
<dbReference type="OrthoDB" id="1915376at2759"/>
<dbReference type="GO" id="GO:0008270">
    <property type="term" value="F:zinc ion binding"/>
    <property type="evidence" value="ECO:0007669"/>
    <property type="project" value="InterPro"/>
</dbReference>
<comment type="subcellular location">
    <subcellularLocation>
        <location evidence="1">Chromosome</location>
    </subcellularLocation>
</comment>
<feature type="compositionally biased region" description="Polar residues" evidence="3">
    <location>
        <begin position="109"/>
        <end position="119"/>
    </location>
</feature>
<dbReference type="Pfam" id="PF00856">
    <property type="entry name" value="SET"/>
    <property type="match status" value="1"/>
</dbReference>
<accession>A0A9D4ZIC7</accession>
<dbReference type="GO" id="GO:0042054">
    <property type="term" value="F:histone methyltransferase activity"/>
    <property type="evidence" value="ECO:0007669"/>
    <property type="project" value="InterPro"/>
</dbReference>
<feature type="domain" description="SET" evidence="4">
    <location>
        <begin position="545"/>
        <end position="683"/>
    </location>
</feature>
<evidence type="ECO:0000256" key="3">
    <source>
        <dbReference type="SAM" id="MobiDB-lite"/>
    </source>
</evidence>
<dbReference type="PROSITE" id="PS50867">
    <property type="entry name" value="PRE_SET"/>
    <property type="match status" value="1"/>
</dbReference>
<dbReference type="SMART" id="SM00317">
    <property type="entry name" value="SET"/>
    <property type="match status" value="1"/>
</dbReference>
<comment type="caution">
    <text evidence="6">The sequence shown here is derived from an EMBL/GenBank/DDBJ whole genome shotgun (WGS) entry which is preliminary data.</text>
</comment>
<dbReference type="Proteomes" id="UP000886520">
    <property type="component" value="Chromosome 8"/>
</dbReference>
<dbReference type="Gene3D" id="2.170.270.10">
    <property type="entry name" value="SET domain"/>
    <property type="match status" value="1"/>
</dbReference>
<dbReference type="CDD" id="cd10538">
    <property type="entry name" value="SET_SETDB-like"/>
    <property type="match status" value="1"/>
</dbReference>
<protein>
    <submittedName>
        <fullName evidence="6">Uncharacterized protein</fullName>
    </submittedName>
</protein>
<dbReference type="SMART" id="SM00468">
    <property type="entry name" value="PreSET"/>
    <property type="match status" value="1"/>
</dbReference>
<dbReference type="AlphaFoldDB" id="A0A9D4ZIC7"/>
<dbReference type="InterPro" id="IPR001214">
    <property type="entry name" value="SET_dom"/>
</dbReference>
<evidence type="ECO:0000256" key="1">
    <source>
        <dbReference type="ARBA" id="ARBA00004286"/>
    </source>
</evidence>
<evidence type="ECO:0000313" key="7">
    <source>
        <dbReference type="Proteomes" id="UP000886520"/>
    </source>
</evidence>
<dbReference type="PROSITE" id="PS50280">
    <property type="entry name" value="SET"/>
    <property type="match status" value="1"/>
</dbReference>
<feature type="domain" description="Pre-SET" evidence="5">
    <location>
        <begin position="468"/>
        <end position="542"/>
    </location>
</feature>
<evidence type="ECO:0000259" key="4">
    <source>
        <dbReference type="PROSITE" id="PS50280"/>
    </source>
</evidence>
<keyword evidence="2" id="KW-0158">Chromosome</keyword>
<dbReference type="InterPro" id="IPR046341">
    <property type="entry name" value="SET_dom_sf"/>
</dbReference>
<dbReference type="EMBL" id="JABFUD020000008">
    <property type="protein sequence ID" value="KAI5076554.1"/>
    <property type="molecule type" value="Genomic_DNA"/>
</dbReference>
<name>A0A9D4ZIC7_ADICA</name>
<evidence type="ECO:0000259" key="5">
    <source>
        <dbReference type="PROSITE" id="PS50867"/>
    </source>
</evidence>
<reference evidence="6" key="1">
    <citation type="submission" date="2021-01" db="EMBL/GenBank/DDBJ databases">
        <title>Adiantum capillus-veneris genome.</title>
        <authorList>
            <person name="Fang Y."/>
            <person name="Liao Q."/>
        </authorList>
    </citation>
    <scope>NUCLEOTIDE SEQUENCE</scope>
    <source>
        <strain evidence="6">H3</strain>
        <tissue evidence="6">Leaf</tissue>
    </source>
</reference>
<organism evidence="6 7">
    <name type="scientific">Adiantum capillus-veneris</name>
    <name type="common">Maidenhair fern</name>
    <dbReference type="NCBI Taxonomy" id="13818"/>
    <lineage>
        <taxon>Eukaryota</taxon>
        <taxon>Viridiplantae</taxon>
        <taxon>Streptophyta</taxon>
        <taxon>Embryophyta</taxon>
        <taxon>Tracheophyta</taxon>
        <taxon>Polypodiopsida</taxon>
        <taxon>Polypodiidae</taxon>
        <taxon>Polypodiales</taxon>
        <taxon>Pteridineae</taxon>
        <taxon>Pteridaceae</taxon>
        <taxon>Vittarioideae</taxon>
        <taxon>Adiantum</taxon>
    </lineage>
</organism>
<sequence>MQEFGSLEDAPAWIRQDNFTVLESLHPKSESAPRSVEQVKISENDQKKKGGKPVSLLKEVSNGFLPAGNALATDHPFGTKVDQQEKNSSPQKGRLDRQEVRSHRRERLLSNSAKNTQDSGAEVSEVRSSTAQVVLDNTHNCISHSVANKMARSLLDQTEHLSPTIPKVLHVQKSYAKSRTEDHSLKKRRQLNGFASHVHKKEKVSEPEVTKDILLEARTLIPNGCCDLATSDGSYHVGGNSNAEFKGVNTPEKMGKSQAHDEMFQTEVFTKQSAERKELAHGNLISIEKPVAYVHLDRREHIPSVLSRNKSKDINCLMRRAETYKVEAFSSSCEYKASCSTLPKSVAENFDSEGLFLEQLQDSLKEGNCQSALEALKAWKIKRQQVGTRQIEDGFSQGEGHEMGADVPGRTKGFVVSYDISRGLEKLLISCVNECNTDVLPENFLYVKKSVIRQAAHVDISFSRIGDLHCCCADDCLRSSEACKCTDSTRGQYAYDENGRLIERLAIGYVSGCTTINGDFITECCDKCRCSMKCGNRIVQRGITRKLQVFMTRKKGWGVRALEKIPARTFVFEYLGEIATNSEQYERNLEYKANGVYTYTMCLDADLDMENKHFKDGLTDQEALVLDATIFGNVSRFVNHRCNDANLFMRPVQIETRDTHYYHAAFFAARDIEEMEELTWDYGIDFEDDTHLLKAFKCYCKSSLCRDKMGLLKQDKGRKVKLIKSNQ</sequence>
<dbReference type="GO" id="GO:0005694">
    <property type="term" value="C:chromosome"/>
    <property type="evidence" value="ECO:0007669"/>
    <property type="project" value="UniProtKB-SubCell"/>
</dbReference>
<feature type="region of interest" description="Disordered" evidence="3">
    <location>
        <begin position="67"/>
        <end position="126"/>
    </location>
</feature>
<dbReference type="Pfam" id="PF05033">
    <property type="entry name" value="Pre-SET"/>
    <property type="match status" value="1"/>
</dbReference>